<feature type="compositionally biased region" description="Low complexity" evidence="1">
    <location>
        <begin position="32"/>
        <end position="56"/>
    </location>
</feature>
<feature type="compositionally biased region" description="Polar residues" evidence="1">
    <location>
        <begin position="606"/>
        <end position="615"/>
    </location>
</feature>
<feature type="compositionally biased region" description="Basic and acidic residues" evidence="1">
    <location>
        <begin position="548"/>
        <end position="602"/>
    </location>
</feature>
<feature type="compositionally biased region" description="Basic and acidic residues" evidence="1">
    <location>
        <begin position="209"/>
        <end position="219"/>
    </location>
</feature>
<comment type="caution">
    <text evidence="3">The sequence shown here is derived from an EMBL/GenBank/DDBJ whole genome shotgun (WGS) entry which is preliminary data.</text>
</comment>
<feature type="compositionally biased region" description="Polar residues" evidence="1">
    <location>
        <begin position="405"/>
        <end position="432"/>
    </location>
</feature>
<feature type="compositionally biased region" description="Basic and acidic residues" evidence="1">
    <location>
        <begin position="821"/>
        <end position="830"/>
    </location>
</feature>
<feature type="compositionally biased region" description="Low complexity" evidence="1">
    <location>
        <begin position="374"/>
        <end position="393"/>
    </location>
</feature>
<evidence type="ECO:0000256" key="1">
    <source>
        <dbReference type="SAM" id="MobiDB-lite"/>
    </source>
</evidence>
<feature type="compositionally biased region" description="Polar residues" evidence="1">
    <location>
        <begin position="852"/>
        <end position="861"/>
    </location>
</feature>
<feature type="compositionally biased region" description="Basic and acidic residues" evidence="1">
    <location>
        <begin position="616"/>
        <end position="654"/>
    </location>
</feature>
<feature type="region of interest" description="Disordered" evidence="1">
    <location>
        <begin position="821"/>
        <end position="904"/>
    </location>
</feature>
<sequence length="904" mass="100846">MSDMEPASSAADPFAVNGAMALRKAQTFPLRTSNWNGNSTSSSVSPPSSPHLTTPSLREPQSAPQGTSQFPLTNIDNPNDIAQELSNLQALRRMSMDVGNSADPDLMPFQGLSLMAMPSIAPSGEDDEGDISRLLWVPAKVHPELAPDQFKNFLEKRVQSMKRRSGDQLLSADGKNTRADGSLGRKRSMLSRQVEGRNNDGDVGDNSDFGDKIGDDRRTQRANSQQGAIQSASKLGINELVKDPSKIVEKLTLDTQRQSNGLEELGLDDDKPILVAPTTGLRRSTRTAYRKGGSLRSDDRVPFSKRSIGARQLHDKSGKEAEERADLIMSSDFDFSLGHRLQRANSEPVTPDSFPSSSRPEYNWLDSAPGTENATSSAPDTSSDARSTAAISSPYRHPRGHATEAATSQPIQNYPQRFSSQKQFHHSSNQAQPALEIPPPQSLGGYHQSPLQQPTQEKPSPTSSANPARGGSAHSGSDSSKHSVAEAAPSQILDDLLQHPSTLPGSDSTRTDSLTYIPISSINDKRPEIKARDKDELESGKSMSWKWFKSEDRDKKKKEKGKDRDKGREKDRGREKEKDDHSRKSRIKPEKSHSEKAHDGARLDILQNSIDSSSLKGRESLLLDRDSIGGKTFEEKTPEQSNRKAGESKKDKEGFFGSFFGGSRRKENKDTGTGKGRQRVPPPESTTRLLRPNTDYPYSRFPIAEERAIYRMAHIKLADSRRDLRSQVLLSNFMYSYLAKVQAMHPQLNVPTSPQQKRQEEERKRREQALQQQQYLEQQMLLQQQQQQQQHQSQQDVDHYDYEYTASLCPNNHDGELVEQTHDRTHKEGQPDSVGGTQLLEDDDSRRIHNVSMGNQTQRQESQQHRLHGEHTETYGSGNSGTPSHGYYDYDRTANSPHDESDMW</sequence>
<feature type="compositionally biased region" description="Basic and acidic residues" evidence="1">
    <location>
        <begin position="312"/>
        <end position="322"/>
    </location>
</feature>
<dbReference type="SMART" id="SM01327">
    <property type="entry name" value="Zds_C"/>
    <property type="match status" value="1"/>
</dbReference>
<dbReference type="InterPro" id="IPR040206">
    <property type="entry name" value="Zds1/2"/>
</dbReference>
<feature type="compositionally biased region" description="Polar residues" evidence="1">
    <location>
        <begin position="449"/>
        <end position="466"/>
    </location>
</feature>
<feature type="compositionally biased region" description="Polar residues" evidence="1">
    <location>
        <begin position="499"/>
        <end position="522"/>
    </location>
</feature>
<feature type="compositionally biased region" description="Polar residues" evidence="1">
    <location>
        <begin position="344"/>
        <end position="360"/>
    </location>
</feature>
<organism evidence="3 4">
    <name type="scientific">Sporothrix epigloea</name>
    <dbReference type="NCBI Taxonomy" id="1892477"/>
    <lineage>
        <taxon>Eukaryota</taxon>
        <taxon>Fungi</taxon>
        <taxon>Dikarya</taxon>
        <taxon>Ascomycota</taxon>
        <taxon>Pezizomycotina</taxon>
        <taxon>Sordariomycetes</taxon>
        <taxon>Sordariomycetidae</taxon>
        <taxon>Ophiostomatales</taxon>
        <taxon>Ophiostomataceae</taxon>
        <taxon>Sporothrix</taxon>
    </lineage>
</organism>
<protein>
    <recommendedName>
        <fullName evidence="2">Protein Zds1 C-terminal domain-containing protein</fullName>
    </recommendedName>
</protein>
<feature type="region of interest" description="Disordered" evidence="1">
    <location>
        <begin position="344"/>
        <end position="693"/>
    </location>
</feature>
<dbReference type="InterPro" id="IPR013941">
    <property type="entry name" value="ZDS1_C"/>
</dbReference>
<dbReference type="Proteomes" id="UP001642502">
    <property type="component" value="Unassembled WGS sequence"/>
</dbReference>
<feature type="compositionally biased region" description="Basic and acidic residues" evidence="1">
    <location>
        <begin position="523"/>
        <end position="539"/>
    </location>
</feature>
<feature type="region of interest" description="Disordered" evidence="1">
    <location>
        <begin position="284"/>
        <end position="322"/>
    </location>
</feature>
<feature type="region of interest" description="Disordered" evidence="1">
    <location>
        <begin position="163"/>
        <end position="230"/>
    </location>
</feature>
<feature type="compositionally biased region" description="Polar residues" evidence="1">
    <location>
        <begin position="221"/>
        <end position="230"/>
    </location>
</feature>
<feature type="compositionally biased region" description="Polar residues" evidence="1">
    <location>
        <begin position="62"/>
        <end position="77"/>
    </location>
</feature>
<name>A0ABP0E493_9PEZI</name>
<proteinExistence type="predicted"/>
<feature type="region of interest" description="Disordered" evidence="1">
    <location>
        <begin position="746"/>
        <end position="771"/>
    </location>
</feature>
<gene>
    <name evidence="3" type="ORF">SEPCBS119000_006608</name>
</gene>
<evidence type="ECO:0000313" key="3">
    <source>
        <dbReference type="EMBL" id="CAK7275269.1"/>
    </source>
</evidence>
<dbReference type="EMBL" id="CAWUON010000195">
    <property type="protein sequence ID" value="CAK7275269.1"/>
    <property type="molecule type" value="Genomic_DNA"/>
</dbReference>
<feature type="compositionally biased region" description="Basic and acidic residues" evidence="1">
    <location>
        <begin position="757"/>
        <end position="768"/>
    </location>
</feature>
<accession>A0ABP0E493</accession>
<reference evidence="3 4" key="1">
    <citation type="submission" date="2024-01" db="EMBL/GenBank/DDBJ databases">
        <authorList>
            <person name="Allen C."/>
            <person name="Tagirdzhanova G."/>
        </authorList>
    </citation>
    <scope>NUCLEOTIDE SEQUENCE [LARGE SCALE GENOMIC DNA]</scope>
    <source>
        <strain evidence="3 4">CBS 119000</strain>
    </source>
</reference>
<dbReference type="PANTHER" id="PTHR28089">
    <property type="entry name" value="PROTEIN ZDS1-RELATED"/>
    <property type="match status" value="1"/>
</dbReference>
<feature type="compositionally biased region" description="Basic and acidic residues" evidence="1">
    <location>
        <begin position="862"/>
        <end position="873"/>
    </location>
</feature>
<feature type="domain" description="Protein Zds1 C-terminal" evidence="2">
    <location>
        <begin position="690"/>
        <end position="742"/>
    </location>
</feature>
<feature type="region of interest" description="Disordered" evidence="1">
    <location>
        <begin position="31"/>
        <end position="78"/>
    </location>
</feature>
<feature type="compositionally biased region" description="Polar residues" evidence="1">
    <location>
        <begin position="874"/>
        <end position="883"/>
    </location>
</feature>
<evidence type="ECO:0000259" key="2">
    <source>
        <dbReference type="SMART" id="SM01327"/>
    </source>
</evidence>
<keyword evidence="4" id="KW-1185">Reference proteome</keyword>
<dbReference type="Pfam" id="PF08632">
    <property type="entry name" value="Zds_C"/>
    <property type="match status" value="1"/>
</dbReference>
<dbReference type="PANTHER" id="PTHR28089:SF1">
    <property type="entry name" value="PROTEIN ZDS1-RELATED"/>
    <property type="match status" value="1"/>
</dbReference>
<feature type="compositionally biased region" description="Basic and acidic residues" evidence="1">
    <location>
        <begin position="888"/>
        <end position="904"/>
    </location>
</feature>
<evidence type="ECO:0000313" key="4">
    <source>
        <dbReference type="Proteomes" id="UP001642502"/>
    </source>
</evidence>